<feature type="transmembrane region" description="Helical" evidence="1">
    <location>
        <begin position="6"/>
        <end position="24"/>
    </location>
</feature>
<organism evidence="3 4">
    <name type="scientific">Rossellomorea marisflavi</name>
    <dbReference type="NCBI Taxonomy" id="189381"/>
    <lineage>
        <taxon>Bacteria</taxon>
        <taxon>Bacillati</taxon>
        <taxon>Bacillota</taxon>
        <taxon>Bacilli</taxon>
        <taxon>Bacillales</taxon>
        <taxon>Bacillaceae</taxon>
        <taxon>Rossellomorea</taxon>
    </lineage>
</organism>
<dbReference type="OrthoDB" id="252349at2"/>
<keyword evidence="1" id="KW-0472">Membrane</keyword>
<evidence type="ECO:0000313" key="3">
    <source>
        <dbReference type="EMBL" id="KON83721.1"/>
    </source>
</evidence>
<dbReference type="STRING" id="189381.GCA_900166615_02109"/>
<dbReference type="SUPFAM" id="SSF52266">
    <property type="entry name" value="SGNH hydrolase"/>
    <property type="match status" value="1"/>
</dbReference>
<dbReference type="Pfam" id="PF13472">
    <property type="entry name" value="Lipase_GDSL_2"/>
    <property type="match status" value="1"/>
</dbReference>
<dbReference type="PATRIC" id="fig|189381.12.peg.4244"/>
<sequence length="238" mass="26971">MKVWKMVGVLVVVVLLAGAYYLFFTDKKEAADKKYVVALGDSLVYGKGDKENSGYIGRLEDKVNKEKTDETYSFENLGIPGQKSNQLQKQLMKPDVTKDLPDADLFIINIGTNDLIKSNGGDFKPLHHDKIVEAKEEYLDNLDEIIDTLHTLNEDAPILVIGLYNPYPDRDSDKIEAYVDDWNETIIKEVKKQENVKYVSSNPLFKGKSKGEYFSDSLHPNGKGYDLIADQIMDSYNF</sequence>
<evidence type="ECO:0000256" key="1">
    <source>
        <dbReference type="SAM" id="Phobius"/>
    </source>
</evidence>
<name>A0A0M0G2L6_9BACI</name>
<proteinExistence type="predicted"/>
<reference evidence="4" key="1">
    <citation type="submission" date="2015-07" db="EMBL/GenBank/DDBJ databases">
        <title>Fjat-14235 jcm11544.</title>
        <authorList>
            <person name="Liu B."/>
            <person name="Wang J."/>
            <person name="Zhu Y."/>
            <person name="Liu G."/>
            <person name="Chen Q."/>
            <person name="Chen Z."/>
            <person name="Lan J."/>
            <person name="Che J."/>
            <person name="Ge C."/>
            <person name="Shi H."/>
            <person name="Pan Z."/>
            <person name="Liu X."/>
        </authorList>
    </citation>
    <scope>NUCLEOTIDE SEQUENCE [LARGE SCALE GENOMIC DNA]</scope>
    <source>
        <strain evidence="4">JCM 11544</strain>
    </source>
</reference>
<dbReference type="Proteomes" id="UP000037405">
    <property type="component" value="Unassembled WGS sequence"/>
</dbReference>
<evidence type="ECO:0000259" key="2">
    <source>
        <dbReference type="Pfam" id="PF13472"/>
    </source>
</evidence>
<comment type="caution">
    <text evidence="3">The sequence shown here is derived from an EMBL/GenBank/DDBJ whole genome shotgun (WGS) entry which is preliminary data.</text>
</comment>
<protein>
    <recommendedName>
        <fullName evidence="2">SGNH hydrolase-type esterase domain-containing protein</fullName>
    </recommendedName>
</protein>
<dbReference type="GO" id="GO:0004622">
    <property type="term" value="F:phosphatidylcholine lysophospholipase activity"/>
    <property type="evidence" value="ECO:0007669"/>
    <property type="project" value="TreeGrafter"/>
</dbReference>
<dbReference type="Gene3D" id="3.40.50.1110">
    <property type="entry name" value="SGNH hydrolase"/>
    <property type="match status" value="1"/>
</dbReference>
<dbReference type="RefSeq" id="WP_053429135.1">
    <property type="nucleotide sequence ID" value="NZ_CP096885.1"/>
</dbReference>
<dbReference type="EMBL" id="LGUE01000005">
    <property type="protein sequence ID" value="KON83721.1"/>
    <property type="molecule type" value="Genomic_DNA"/>
</dbReference>
<keyword evidence="4" id="KW-1185">Reference proteome</keyword>
<keyword evidence="1" id="KW-0812">Transmembrane</keyword>
<dbReference type="PANTHER" id="PTHR30383">
    <property type="entry name" value="THIOESTERASE 1/PROTEASE 1/LYSOPHOSPHOLIPASE L1"/>
    <property type="match status" value="1"/>
</dbReference>
<dbReference type="InterPro" id="IPR013830">
    <property type="entry name" value="SGNH_hydro"/>
</dbReference>
<dbReference type="AlphaFoldDB" id="A0A0M0G2L6"/>
<keyword evidence="1" id="KW-1133">Transmembrane helix</keyword>
<accession>A0A0M0G2L6</accession>
<dbReference type="InterPro" id="IPR051532">
    <property type="entry name" value="Ester_Hydrolysis_Enzymes"/>
</dbReference>
<dbReference type="InterPro" id="IPR036514">
    <property type="entry name" value="SGNH_hydro_sf"/>
</dbReference>
<evidence type="ECO:0000313" key="4">
    <source>
        <dbReference type="Proteomes" id="UP000037405"/>
    </source>
</evidence>
<feature type="domain" description="SGNH hydrolase-type esterase" evidence="2">
    <location>
        <begin position="38"/>
        <end position="227"/>
    </location>
</feature>
<dbReference type="PANTHER" id="PTHR30383:SF27">
    <property type="entry name" value="SPORE GERMINATION LIPASE LIPC"/>
    <property type="match status" value="1"/>
</dbReference>
<gene>
    <name evidence="3" type="ORF">AF331_16255</name>
</gene>